<sequence length="216" mass="23269">MLMTADGKRALGATMKSSIRIEMANVTGKYRTLLSLLVCFICCAGTTAQPDFKVTLEKLAPCNDKSSSLGDISGLTVSKINKTTIGFNGKVIANYDITDDTTVHASISKLSAAGRWAALPITIPEQNICQFIQKDKEYYPVLQRNSNLPKHCPIPKGQYTLNNAVLVAKKIPSFIPKGCFKVDLTINNKNLKHPSCYIVVAKIAGGSDSATPSCLA</sequence>
<evidence type="ECO:0000256" key="1">
    <source>
        <dbReference type="ARBA" id="ARBA00022729"/>
    </source>
</evidence>
<evidence type="ECO:0000313" key="4">
    <source>
        <dbReference type="Proteomes" id="UP001307889"/>
    </source>
</evidence>
<dbReference type="Pfam" id="PF06477">
    <property type="entry name" value="DUF1091"/>
    <property type="match status" value="1"/>
</dbReference>
<dbReference type="Proteomes" id="UP001307889">
    <property type="component" value="Chromosome 1"/>
</dbReference>
<feature type="domain" description="MD-2-related lipid-recognition" evidence="2">
    <location>
        <begin position="59"/>
        <end position="201"/>
    </location>
</feature>
<proteinExistence type="predicted"/>
<accession>A0ABN7A7Y5</accession>
<reference evidence="3 4" key="1">
    <citation type="submission" date="2023-09" db="EMBL/GenBank/DDBJ databases">
        <title>Nesidiocoris tenuis whole genome shotgun sequence.</title>
        <authorList>
            <person name="Shibata T."/>
            <person name="Shimoda M."/>
            <person name="Kobayashi T."/>
            <person name="Uehara T."/>
        </authorList>
    </citation>
    <scope>NUCLEOTIDE SEQUENCE [LARGE SCALE GENOMIC DNA]</scope>
    <source>
        <strain evidence="3 4">Japan</strain>
    </source>
</reference>
<dbReference type="Gene3D" id="2.70.220.10">
    <property type="entry name" value="Ganglioside GM2 activator"/>
    <property type="match status" value="1"/>
</dbReference>
<keyword evidence="1" id="KW-0732">Signal</keyword>
<keyword evidence="4" id="KW-1185">Reference proteome</keyword>
<name>A0ABN7A7Y5_9HEMI</name>
<gene>
    <name evidence="3" type="ORF">NTJ_01199</name>
</gene>
<organism evidence="3 4">
    <name type="scientific">Nesidiocoris tenuis</name>
    <dbReference type="NCBI Taxonomy" id="355587"/>
    <lineage>
        <taxon>Eukaryota</taxon>
        <taxon>Metazoa</taxon>
        <taxon>Ecdysozoa</taxon>
        <taxon>Arthropoda</taxon>
        <taxon>Hexapoda</taxon>
        <taxon>Insecta</taxon>
        <taxon>Pterygota</taxon>
        <taxon>Neoptera</taxon>
        <taxon>Paraneoptera</taxon>
        <taxon>Hemiptera</taxon>
        <taxon>Heteroptera</taxon>
        <taxon>Panheteroptera</taxon>
        <taxon>Cimicomorpha</taxon>
        <taxon>Miridae</taxon>
        <taxon>Dicyphina</taxon>
        <taxon>Nesidiocoris</taxon>
    </lineage>
</organism>
<dbReference type="EMBL" id="AP028909">
    <property type="protein sequence ID" value="BES88393.1"/>
    <property type="molecule type" value="Genomic_DNA"/>
</dbReference>
<evidence type="ECO:0000313" key="3">
    <source>
        <dbReference type="EMBL" id="BES88393.1"/>
    </source>
</evidence>
<dbReference type="InterPro" id="IPR010512">
    <property type="entry name" value="DUF1091"/>
</dbReference>
<protein>
    <recommendedName>
        <fullName evidence="2">MD-2-related lipid-recognition domain-containing protein</fullName>
    </recommendedName>
</protein>
<dbReference type="InterPro" id="IPR036846">
    <property type="entry name" value="GM2-AP_sf"/>
</dbReference>
<dbReference type="InterPro" id="IPR003172">
    <property type="entry name" value="ML_dom"/>
</dbReference>
<dbReference type="PANTHER" id="PTHR21112">
    <property type="entry name" value="CHEMOSENSORY PROTEIN A 29A-RELATED"/>
    <property type="match status" value="1"/>
</dbReference>
<dbReference type="SMART" id="SM00737">
    <property type="entry name" value="ML"/>
    <property type="match status" value="1"/>
</dbReference>
<evidence type="ECO:0000259" key="2">
    <source>
        <dbReference type="SMART" id="SM00737"/>
    </source>
</evidence>
<dbReference type="PANTHER" id="PTHR21112:SF0">
    <property type="entry name" value="CHEMOSENSORY PROTEIN A 29A-RELATED"/>
    <property type="match status" value="1"/>
</dbReference>